<organism evidence="1 2">
    <name type="scientific">Herbaspirillum huttiense subsp. lycopersici</name>
    <dbReference type="NCBI Taxonomy" id="3074428"/>
    <lineage>
        <taxon>Bacteria</taxon>
        <taxon>Pseudomonadati</taxon>
        <taxon>Pseudomonadota</taxon>
        <taxon>Betaproteobacteria</taxon>
        <taxon>Burkholderiales</taxon>
        <taxon>Oxalobacteraceae</taxon>
        <taxon>Herbaspirillum</taxon>
    </lineage>
</organism>
<proteinExistence type="predicted"/>
<protein>
    <submittedName>
        <fullName evidence="1">Uncharacterized protein</fullName>
    </submittedName>
</protein>
<dbReference type="RefSeq" id="WP_310839431.1">
    <property type="nucleotide sequence ID" value="NZ_JAVLSJ010000001.1"/>
</dbReference>
<evidence type="ECO:0000313" key="1">
    <source>
        <dbReference type="EMBL" id="MDR9847009.1"/>
    </source>
</evidence>
<accession>A0ABU2EFT5</accession>
<comment type="caution">
    <text evidence="1">The sequence shown here is derived from an EMBL/GenBank/DDBJ whole genome shotgun (WGS) entry which is preliminary data.</text>
</comment>
<keyword evidence="2" id="KW-1185">Reference proteome</keyword>
<reference evidence="1" key="1">
    <citation type="submission" date="2023-09" db="EMBL/GenBank/DDBJ databases">
        <title>Description of first Herbaspirillum huttiense subsp. nephrolepsisexaltata and Herbaspirillum huttiense subsp. lycopersicon.</title>
        <authorList>
            <person name="Poudel M."/>
            <person name="Sharma A."/>
            <person name="Goss E."/>
            <person name="Tapia J.H."/>
            <person name="Harmon C.M."/>
            <person name="Jones J.B."/>
        </authorList>
    </citation>
    <scope>NUCLEOTIDE SEQUENCE</scope>
    <source>
        <strain evidence="1">SE1</strain>
    </source>
</reference>
<evidence type="ECO:0000313" key="2">
    <source>
        <dbReference type="Proteomes" id="UP001246576"/>
    </source>
</evidence>
<dbReference type="Proteomes" id="UP001246576">
    <property type="component" value="Unassembled WGS sequence"/>
</dbReference>
<name>A0ABU2EFT5_9BURK</name>
<sequence length="165" mass="17332">MKFLDLIKKLLGDSEQGDFDDRMKMHGSLSGILQREDGSVETFTKDNIVVDVGFDFIADAIGNAAARPACMGYIGVGTGTVAPVSGNIQLGTELLRKAAAYAHAVGTKVFTFTAVFNPGEATGAITEAGVLNAANNGIMLDRVTFPVVNKGANDTFTAVFTFTMS</sequence>
<gene>
    <name evidence="1" type="ORF">RI048_02165</name>
</gene>
<dbReference type="EMBL" id="JAVLSJ010000001">
    <property type="protein sequence ID" value="MDR9847009.1"/>
    <property type="molecule type" value="Genomic_DNA"/>
</dbReference>